<dbReference type="PANTHER" id="PTHR35936">
    <property type="entry name" value="MEMBRANE-BOUND LYTIC MUREIN TRANSGLYCOSYLASE F"/>
    <property type="match status" value="1"/>
</dbReference>
<sequence length="238" mass="26322">MPASAWAAQNLVLVSDPWCPVACAASAPRPGYMVEIAKAVFEPAGYRVDYQVVPFARAEMMINNGEAAGFLGVLKLPKRQHWVFPASAQATSRVCFYTRPSDSWTYSGDKSLHKLSLGTIRGYSYGAEIDQKLALSNVDEVGGIDAFKRNVSKLMVNHLDAIVEYELVAQYQFHQAKTQLRNAGCGRTNDSLYIGFSPKRRDARELAQLLDEGVNALRKSGQLKQILQSYGVSDWVVK</sequence>
<dbReference type="AlphaFoldDB" id="A0A7H9BIE9"/>
<dbReference type="Proteomes" id="UP000509597">
    <property type="component" value="Chromosome"/>
</dbReference>
<dbReference type="Pfam" id="PF00497">
    <property type="entry name" value="SBP_bac_3"/>
    <property type="match status" value="1"/>
</dbReference>
<gene>
    <name evidence="3" type="ORF">HQ393_03120</name>
</gene>
<reference evidence="3 4" key="1">
    <citation type="submission" date="2020-07" db="EMBL/GenBank/DDBJ databases">
        <title>Complete genome sequence of Chitinibacter sp. 2T18.</title>
        <authorList>
            <person name="Bae J.-W."/>
            <person name="Choi J.-W."/>
        </authorList>
    </citation>
    <scope>NUCLEOTIDE SEQUENCE [LARGE SCALE GENOMIC DNA]</scope>
    <source>
        <strain evidence="3 4">2T18</strain>
    </source>
</reference>
<organism evidence="3 4">
    <name type="scientific">Chitinibacter bivalviorum</name>
    <dbReference type="NCBI Taxonomy" id="2739434"/>
    <lineage>
        <taxon>Bacteria</taxon>
        <taxon>Pseudomonadati</taxon>
        <taxon>Pseudomonadota</taxon>
        <taxon>Betaproteobacteria</taxon>
        <taxon>Neisseriales</taxon>
        <taxon>Chitinibacteraceae</taxon>
        <taxon>Chitinibacter</taxon>
    </lineage>
</organism>
<feature type="domain" description="Solute-binding protein family 3/N-terminal" evidence="2">
    <location>
        <begin position="30"/>
        <end position="231"/>
    </location>
</feature>
<dbReference type="PANTHER" id="PTHR35936:SF25">
    <property type="entry name" value="ABC TRANSPORTER SUBSTRATE-BINDING PROTEIN"/>
    <property type="match status" value="1"/>
</dbReference>
<dbReference type="RefSeq" id="WP_179357408.1">
    <property type="nucleotide sequence ID" value="NZ_CP058627.1"/>
</dbReference>
<dbReference type="KEGG" id="chiz:HQ393_03120"/>
<dbReference type="InterPro" id="IPR001638">
    <property type="entry name" value="Solute-binding_3/MltF_N"/>
</dbReference>
<dbReference type="SUPFAM" id="SSF53850">
    <property type="entry name" value="Periplasmic binding protein-like II"/>
    <property type="match status" value="1"/>
</dbReference>
<evidence type="ECO:0000256" key="1">
    <source>
        <dbReference type="ARBA" id="ARBA00022729"/>
    </source>
</evidence>
<dbReference type="EMBL" id="CP058627">
    <property type="protein sequence ID" value="QLG87324.1"/>
    <property type="molecule type" value="Genomic_DNA"/>
</dbReference>
<evidence type="ECO:0000313" key="3">
    <source>
        <dbReference type="EMBL" id="QLG87324.1"/>
    </source>
</evidence>
<dbReference type="Gene3D" id="3.40.190.10">
    <property type="entry name" value="Periplasmic binding protein-like II"/>
    <property type="match status" value="2"/>
</dbReference>
<evidence type="ECO:0000313" key="4">
    <source>
        <dbReference type="Proteomes" id="UP000509597"/>
    </source>
</evidence>
<keyword evidence="1" id="KW-0732">Signal</keyword>
<protein>
    <submittedName>
        <fullName evidence="3">Transporter substrate-binding domain-containing protein</fullName>
    </submittedName>
</protein>
<name>A0A7H9BIE9_9NEIS</name>
<accession>A0A7H9BIE9</accession>
<proteinExistence type="predicted"/>
<evidence type="ECO:0000259" key="2">
    <source>
        <dbReference type="Pfam" id="PF00497"/>
    </source>
</evidence>
<keyword evidence="4" id="KW-1185">Reference proteome</keyword>